<accession>A0A4Q0YSG3</accession>
<feature type="signal peptide" evidence="1">
    <location>
        <begin position="1"/>
        <end position="24"/>
    </location>
</feature>
<evidence type="ECO:0000256" key="1">
    <source>
        <dbReference type="SAM" id="SignalP"/>
    </source>
</evidence>
<keyword evidence="3" id="KW-1185">Reference proteome</keyword>
<proteinExistence type="predicted"/>
<keyword evidence="1" id="KW-0732">Signal</keyword>
<reference evidence="2 3" key="1">
    <citation type="submission" date="2017-10" db="EMBL/GenBank/DDBJ databases">
        <title>Nyctiphanis sp. nov., isolated from the stomach of the euphausiid Nyctiphanes simplex (Hansen, 1911) in the Gulf of California.</title>
        <authorList>
            <person name="Gomez-Gil B."/>
            <person name="Aguilar-Mendez M."/>
            <person name="Lopez-Cortes A."/>
            <person name="Gomez-Gutierrez J."/>
            <person name="Roque A."/>
            <person name="Lang E."/>
            <person name="Gonzalez-Castillo A."/>
        </authorList>
    </citation>
    <scope>NUCLEOTIDE SEQUENCE [LARGE SCALE GENOMIC DNA]</scope>
    <source>
        <strain evidence="2 3">CAIM 600</strain>
    </source>
</reference>
<dbReference type="OrthoDB" id="9863345at2"/>
<organism evidence="2 3">
    <name type="scientific">Veronia nyctiphanis</name>
    <dbReference type="NCBI Taxonomy" id="1278244"/>
    <lineage>
        <taxon>Bacteria</taxon>
        <taxon>Pseudomonadati</taxon>
        <taxon>Pseudomonadota</taxon>
        <taxon>Gammaproteobacteria</taxon>
        <taxon>Vibrionales</taxon>
        <taxon>Vibrionaceae</taxon>
        <taxon>Veronia</taxon>
    </lineage>
</organism>
<dbReference type="RefSeq" id="WP_129121499.1">
    <property type="nucleotide sequence ID" value="NZ_PEIB01000004.1"/>
</dbReference>
<evidence type="ECO:0000313" key="3">
    <source>
        <dbReference type="Proteomes" id="UP000290287"/>
    </source>
</evidence>
<comment type="caution">
    <text evidence="2">The sequence shown here is derived from an EMBL/GenBank/DDBJ whole genome shotgun (WGS) entry which is preliminary data.</text>
</comment>
<dbReference type="Proteomes" id="UP000290287">
    <property type="component" value="Unassembled WGS sequence"/>
</dbReference>
<evidence type="ECO:0000313" key="2">
    <source>
        <dbReference type="EMBL" id="RXJ74142.1"/>
    </source>
</evidence>
<name>A0A4Q0YSG3_9GAMM</name>
<gene>
    <name evidence="2" type="ORF">CS022_05865</name>
</gene>
<sequence>MNTNNGVTATLGLLALFCSPMAWSASMLDDTKKADTQPHLLGVWQCNAVSSDIESATFEGEVEYKADGTFISEVKTEFEMPSLPIEFLFLVSSTGEWVSDGVKLTESDINYSAKGLNDLSVKFADAMASQLPTSASWTLSWNGTTLVKTSEFGQVQQCIKQTKTLSASL</sequence>
<dbReference type="AlphaFoldDB" id="A0A4Q0YSG3"/>
<dbReference type="EMBL" id="PEIB01000004">
    <property type="protein sequence ID" value="RXJ74142.1"/>
    <property type="molecule type" value="Genomic_DNA"/>
</dbReference>
<feature type="chain" id="PRO_5020440189" evidence="1">
    <location>
        <begin position="25"/>
        <end position="169"/>
    </location>
</feature>
<protein>
    <submittedName>
        <fullName evidence="2">Uncharacterized protein</fullName>
    </submittedName>
</protein>